<keyword evidence="3" id="KW-0547">Nucleotide-binding</keyword>
<dbReference type="InterPro" id="IPR011527">
    <property type="entry name" value="ABC1_TM_dom"/>
</dbReference>
<dbReference type="SMART" id="SM00382">
    <property type="entry name" value="AAA"/>
    <property type="match status" value="1"/>
</dbReference>
<feature type="domain" description="ABC transmembrane type-1" evidence="9">
    <location>
        <begin position="14"/>
        <end position="291"/>
    </location>
</feature>
<comment type="subcellular location">
    <subcellularLocation>
        <location evidence="1">Cell membrane</location>
        <topology evidence="1">Multi-pass membrane protein</topology>
    </subcellularLocation>
</comment>
<dbReference type="PROSITE" id="PS50893">
    <property type="entry name" value="ABC_TRANSPORTER_2"/>
    <property type="match status" value="1"/>
</dbReference>
<evidence type="ECO:0000256" key="4">
    <source>
        <dbReference type="ARBA" id="ARBA00022840"/>
    </source>
</evidence>
<dbReference type="PANTHER" id="PTHR24221:SF654">
    <property type="entry name" value="ATP-BINDING CASSETTE SUB-FAMILY B MEMBER 6"/>
    <property type="match status" value="1"/>
</dbReference>
<sequence>MLKLWLKANRPQAAVLLALSVLFQAVSAYSLYLISPQLNSLIGGKFTWLFGLALLKLALDLFGNLLLAVNNYLFSQQSQAAIDSYRQNLLQAYYDSNDQWPTADLQNDLVNNLQVINQDYWQSIYYFVNNVLYAFFVSVAILSFNWQLVLCAWAIAIVALFVPKLFEEKSSAATEAVVNRNQKYLQALDQWLAAIEELRRFSLKKVLCRQLGEESQKLEDARIKRQACLSVAEFTQEIVDNIGIVGVPFLAGILYFRGQVAFGAIIAAGYLANGVFSSLQEAFSAYISAKSTTKLNETMLQHLQVQAAAKTEDPQTIIGRGIEVNLGGQVIKYPDFTIKAGEKVLLTGPSGCGKSSLLKLLLGQIEPSKGQLTYLDSEGKEIPNPARSFEYLPQAGWIFPGTVADNITMYDAKKQTKLAEVLKKVGLDRDFSKAVDLDREVSPQQADLSGGQKQKIFLARGFLRHKKFSLMDEPLSALDQASRQKILPLLLGRKQTLIFVGHNLPLEERERFDQVINLKEGEDFAN</sequence>
<evidence type="ECO:0000313" key="10">
    <source>
        <dbReference type="EMBL" id="MDA3783281.1"/>
    </source>
</evidence>
<dbReference type="InterPro" id="IPR003593">
    <property type="entry name" value="AAA+_ATPase"/>
</dbReference>
<dbReference type="PANTHER" id="PTHR24221">
    <property type="entry name" value="ATP-BINDING CASSETTE SUB-FAMILY B"/>
    <property type="match status" value="1"/>
</dbReference>
<organism evidence="10 11">
    <name type="scientific">Lactobacillus delbrueckii</name>
    <dbReference type="NCBI Taxonomy" id="1584"/>
    <lineage>
        <taxon>Bacteria</taxon>
        <taxon>Bacillati</taxon>
        <taxon>Bacillota</taxon>
        <taxon>Bacilli</taxon>
        <taxon>Lactobacillales</taxon>
        <taxon>Lactobacillaceae</taxon>
        <taxon>Lactobacillus</taxon>
    </lineage>
</organism>
<dbReference type="Pfam" id="PF00664">
    <property type="entry name" value="ABC_membrane"/>
    <property type="match status" value="1"/>
</dbReference>
<dbReference type="InterPro" id="IPR017871">
    <property type="entry name" value="ABC_transporter-like_CS"/>
</dbReference>
<evidence type="ECO:0000256" key="1">
    <source>
        <dbReference type="ARBA" id="ARBA00004651"/>
    </source>
</evidence>
<proteinExistence type="predicted"/>
<keyword evidence="5 7" id="KW-1133">Transmembrane helix</keyword>
<evidence type="ECO:0000259" key="9">
    <source>
        <dbReference type="PROSITE" id="PS50929"/>
    </source>
</evidence>
<dbReference type="Gene3D" id="1.20.1560.10">
    <property type="entry name" value="ABC transporter type 1, transmembrane domain"/>
    <property type="match status" value="1"/>
</dbReference>
<dbReference type="InterPro" id="IPR039421">
    <property type="entry name" value="Type_1_exporter"/>
</dbReference>
<dbReference type="Gene3D" id="3.40.50.300">
    <property type="entry name" value="P-loop containing nucleotide triphosphate hydrolases"/>
    <property type="match status" value="1"/>
</dbReference>
<keyword evidence="6 7" id="KW-0472">Membrane</keyword>
<dbReference type="InterPro" id="IPR003439">
    <property type="entry name" value="ABC_transporter-like_ATP-bd"/>
</dbReference>
<keyword evidence="4 10" id="KW-0067">ATP-binding</keyword>
<dbReference type="PROSITE" id="PS50929">
    <property type="entry name" value="ABC_TM1F"/>
    <property type="match status" value="1"/>
</dbReference>
<accession>A0ABD4W3V7</accession>
<dbReference type="Pfam" id="PF00005">
    <property type="entry name" value="ABC_tran"/>
    <property type="match status" value="1"/>
</dbReference>
<protein>
    <submittedName>
        <fullName evidence="10">ABC transporter ATP-binding protein</fullName>
    </submittedName>
</protein>
<evidence type="ECO:0000256" key="2">
    <source>
        <dbReference type="ARBA" id="ARBA00022692"/>
    </source>
</evidence>
<comment type="caution">
    <text evidence="10">The sequence shown here is derived from an EMBL/GenBank/DDBJ whole genome shotgun (WGS) entry which is preliminary data.</text>
</comment>
<feature type="transmembrane region" description="Helical" evidence="7">
    <location>
        <begin position="47"/>
        <end position="69"/>
    </location>
</feature>
<evidence type="ECO:0000256" key="7">
    <source>
        <dbReference type="SAM" id="Phobius"/>
    </source>
</evidence>
<evidence type="ECO:0000256" key="6">
    <source>
        <dbReference type="ARBA" id="ARBA00023136"/>
    </source>
</evidence>
<evidence type="ECO:0000256" key="3">
    <source>
        <dbReference type="ARBA" id="ARBA00022741"/>
    </source>
</evidence>
<dbReference type="InterPro" id="IPR027417">
    <property type="entry name" value="P-loop_NTPase"/>
</dbReference>
<evidence type="ECO:0000313" key="11">
    <source>
        <dbReference type="Proteomes" id="UP001213083"/>
    </source>
</evidence>
<dbReference type="AlphaFoldDB" id="A0ABD4W3V7"/>
<dbReference type="InterPro" id="IPR036640">
    <property type="entry name" value="ABC1_TM_sf"/>
</dbReference>
<dbReference type="PROSITE" id="PS00211">
    <property type="entry name" value="ABC_TRANSPORTER_1"/>
    <property type="match status" value="1"/>
</dbReference>
<dbReference type="GO" id="GO:0005524">
    <property type="term" value="F:ATP binding"/>
    <property type="evidence" value="ECO:0007669"/>
    <property type="project" value="UniProtKB-KW"/>
</dbReference>
<evidence type="ECO:0000259" key="8">
    <source>
        <dbReference type="PROSITE" id="PS50893"/>
    </source>
</evidence>
<dbReference type="Proteomes" id="UP001213083">
    <property type="component" value="Unassembled WGS sequence"/>
</dbReference>
<name>A0ABD4W3V7_9LACO</name>
<dbReference type="GO" id="GO:0005886">
    <property type="term" value="C:plasma membrane"/>
    <property type="evidence" value="ECO:0007669"/>
    <property type="project" value="UniProtKB-SubCell"/>
</dbReference>
<feature type="domain" description="ABC transporter" evidence="8">
    <location>
        <begin position="303"/>
        <end position="525"/>
    </location>
</feature>
<feature type="transmembrane region" description="Helical" evidence="7">
    <location>
        <begin position="131"/>
        <end position="162"/>
    </location>
</feature>
<evidence type="ECO:0000256" key="5">
    <source>
        <dbReference type="ARBA" id="ARBA00022989"/>
    </source>
</evidence>
<dbReference type="SUPFAM" id="SSF90123">
    <property type="entry name" value="ABC transporter transmembrane region"/>
    <property type="match status" value="1"/>
</dbReference>
<gene>
    <name evidence="10" type="ORF">PF593_09220</name>
</gene>
<reference evidence="10 11" key="1">
    <citation type="submission" date="2023-01" db="EMBL/GenBank/DDBJ databases">
        <title>Sequencing of the bacterial strains from artisanal fermented milk Matsoni.</title>
        <authorList>
            <person name="Rozman V."/>
            <person name="Accetto T."/>
            <person name="Bogovic Matijasic B."/>
        </authorList>
    </citation>
    <scope>NUCLEOTIDE SEQUENCE [LARGE SCALE GENOMIC DNA]</scope>
    <source>
        <strain evidence="11">lbl143</strain>
    </source>
</reference>
<keyword evidence="2 7" id="KW-0812">Transmembrane</keyword>
<dbReference type="RefSeq" id="WP_271018345.1">
    <property type="nucleotide sequence ID" value="NZ_JAQIEQ010000056.1"/>
</dbReference>
<dbReference type="SUPFAM" id="SSF52540">
    <property type="entry name" value="P-loop containing nucleoside triphosphate hydrolases"/>
    <property type="match status" value="1"/>
</dbReference>
<dbReference type="EMBL" id="JAQIEV010000056">
    <property type="protein sequence ID" value="MDA3783281.1"/>
    <property type="molecule type" value="Genomic_DNA"/>
</dbReference>